<dbReference type="Gene3D" id="6.10.250.110">
    <property type="match status" value="1"/>
</dbReference>
<dbReference type="Proteomes" id="UP000003971">
    <property type="component" value="Plasmid pSCV50"/>
</dbReference>
<evidence type="ECO:0000256" key="1">
    <source>
        <dbReference type="SAM" id="MobiDB-lite"/>
    </source>
</evidence>
<dbReference type="NCBIfam" id="NF041492">
    <property type="entry name" value="MobF"/>
    <property type="match status" value="1"/>
</dbReference>
<evidence type="ECO:0000313" key="3">
    <source>
        <dbReference type="EMBL" id="EFZ04572.1"/>
    </source>
</evidence>
<gene>
    <name evidence="3" type="ORF">SCA50_p32</name>
</gene>
<proteinExistence type="predicted"/>
<evidence type="ECO:0000259" key="2">
    <source>
        <dbReference type="Pfam" id="PF08751"/>
    </source>
</evidence>
<dbReference type="InterPro" id="IPR014059">
    <property type="entry name" value="TraI/TrwC_relax"/>
</dbReference>
<feature type="region of interest" description="Disordered" evidence="1">
    <location>
        <begin position="69"/>
        <end position="88"/>
    </location>
</feature>
<organism evidence="3 4">
    <name type="scientific">Salmonella enterica subsp. enterica serovar Choleraesuis str. SCSA50</name>
    <dbReference type="NCBI Taxonomy" id="904139"/>
    <lineage>
        <taxon>Bacteria</taxon>
        <taxon>Pseudomonadati</taxon>
        <taxon>Pseudomonadota</taxon>
        <taxon>Gammaproteobacteria</taxon>
        <taxon>Enterobacterales</taxon>
        <taxon>Enterobacteriaceae</taxon>
        <taxon>Salmonella</taxon>
    </lineage>
</organism>
<sequence length="611" mass="67099">MSKGYTFMMSIAQVRSAGSAAGYYSDRDNYYVLGSLEERWAGKGAEQLGLQGAVDKEVFTRVLEGRLPDGADLSRQQDGGNKHRPGYDLTFSAPKSVSLMAMLAGDKRLTEAHNQAVDIAVRQVEALASTRVMTDGQSETVLTGNLVMALFNHDTSRDQEPQLHTHAVVANVTQHDGEWKTLSSDKVGKTGFIENVYANQIAFGKIYRAVLKEKVEALGYETEVVGKHGMWEMPGVPVEAFSSRSQTIREAVGDDASLKSRDVAALDTRKSKQHVDPEVKMAEWMQTLKDTGFDISAYREAADRRAEIQAAQPVPSQEQPDIQQAVTQAIAGLSDRKVQFTYTDVLARTVGMLPPEAGVIEKARAGIDEAISREQLIPLDREKGLFTSGIHVLDELSVRALSSDIMKQNRVTVHPEKSVPRTGSYSDAVSVLARDRPSLAIISGQGGAAGQRERVAELTMMAREQTLIVTHLNEDRRVLNSMIQDALAKPSEQQVTVPVLTTANIRDGELRRLSTWENHQGALALVDNVYHRIAGISKEDGLITLQDADGNTRLISPREAAAEGVTLYNPETIRGGGGGGPVRRLPLRWREPKGAGNRWPVLSRRMWRCRV</sequence>
<dbReference type="Pfam" id="PF08751">
    <property type="entry name" value="TrwC"/>
    <property type="match status" value="1"/>
</dbReference>
<dbReference type="InterPro" id="IPR014862">
    <property type="entry name" value="TrwC"/>
</dbReference>
<accession>A0AAJ8WH27</accession>
<evidence type="ECO:0000313" key="4">
    <source>
        <dbReference type="Proteomes" id="UP000003971"/>
    </source>
</evidence>
<name>A0AAJ8WH27_SALET</name>
<dbReference type="AlphaFoldDB" id="A0AAJ8WH27"/>
<dbReference type="EMBL" id="CM001063">
    <property type="protein sequence ID" value="EFZ04572.1"/>
    <property type="molecule type" value="Genomic_DNA"/>
</dbReference>
<reference evidence="3 4" key="1">
    <citation type="journal article" date="2011" name="J. Bacteriol.">
        <title>Genome sequences of Salmonella enterica serovar typhimurium, Choleraesuis, Dublin, and Gallinarum strains of well- defined virulence in food-producing animals.</title>
        <authorList>
            <person name="Richardson E.J."/>
            <person name="Limaye B."/>
            <person name="Inamdar H."/>
            <person name="Datta A."/>
            <person name="Manjari K.S."/>
            <person name="Pullinger G.D."/>
            <person name="Thomson N.R."/>
            <person name="Joshi R.R."/>
            <person name="Watson M."/>
            <person name="Stevens M.P."/>
        </authorList>
    </citation>
    <scope>NUCLEOTIDE SEQUENCE [LARGE SCALE GENOMIC DNA]</scope>
    <source>
        <strain evidence="3">A50</strain>
        <plasmid evidence="4">pSCV50</plasmid>
    </source>
</reference>
<geneLocation type="plasmid" evidence="3 4">
    <name>pSCV50</name>
</geneLocation>
<dbReference type="SUPFAM" id="SSF55464">
    <property type="entry name" value="Origin of replication-binding domain, RBD-like"/>
    <property type="match status" value="1"/>
</dbReference>
<dbReference type="NCBIfam" id="TIGR02686">
    <property type="entry name" value="relax_trwC"/>
    <property type="match status" value="1"/>
</dbReference>
<keyword evidence="3" id="KW-0614">Plasmid</keyword>
<protein>
    <submittedName>
        <fullName evidence="3">TraI protein</fullName>
    </submittedName>
</protein>
<feature type="domain" description="TrwC relaxase" evidence="2">
    <location>
        <begin position="17"/>
        <end position="290"/>
    </location>
</feature>